<organism evidence="2 3">
    <name type="scientific">Hyaloscypha variabilis (strain UAMH 11265 / GT02V1 / F)</name>
    <name type="common">Meliniomyces variabilis</name>
    <dbReference type="NCBI Taxonomy" id="1149755"/>
    <lineage>
        <taxon>Eukaryota</taxon>
        <taxon>Fungi</taxon>
        <taxon>Dikarya</taxon>
        <taxon>Ascomycota</taxon>
        <taxon>Pezizomycotina</taxon>
        <taxon>Leotiomycetes</taxon>
        <taxon>Helotiales</taxon>
        <taxon>Hyaloscyphaceae</taxon>
        <taxon>Hyaloscypha</taxon>
        <taxon>Hyaloscypha variabilis</taxon>
    </lineage>
</organism>
<protein>
    <submittedName>
        <fullName evidence="2">Uncharacterized protein</fullName>
    </submittedName>
</protein>
<accession>A0A2J6S043</accession>
<dbReference type="Proteomes" id="UP000235786">
    <property type="component" value="Unassembled WGS sequence"/>
</dbReference>
<gene>
    <name evidence="2" type="ORF">L207DRAFT_525476</name>
</gene>
<proteinExistence type="predicted"/>
<dbReference type="AlphaFoldDB" id="A0A2J6S043"/>
<evidence type="ECO:0000256" key="1">
    <source>
        <dbReference type="SAM" id="MobiDB-lite"/>
    </source>
</evidence>
<sequence length="427" mass="49759">MAREGTTSGSNLKTLIERAVVSERQRRAALREQTQARFDNQLPHEDFLEDNEVYNDKLRAKRRQTTRRRHVQSAEYTKKTQAATLNENDLLHSYQTQELLTKEYDEFRERHNTLKESYKTTKKELALAKHFVKKVDSRANAAISEYEIENNRLKEANNILLKEMSTMKSSSMSLKDVEKLKAKHKLEVRRASEEAANGPSKQESSDVLLEPQKIRASRRNGDLELWSVNAKLSLDEDGNITTDGPNCDPELKILAWEIMRRTSPYDEAMKLYIYGPVKKDLDRVEYPFPAKYKEASNWEIIKEYHQRYRRDGKLELPLPRSGAASKRHDVLAILQSHPYYMDQDLRDRLAIAQDRVKLFDRRYTFQVGQLTGVKLRRFLVNTTNKVLRIGGTAVTLAIQALHVGSYNRQELCEKNEEIWREFVIPES</sequence>
<name>A0A2J6S043_HYAVF</name>
<feature type="region of interest" description="Disordered" evidence="1">
    <location>
        <begin position="188"/>
        <end position="209"/>
    </location>
</feature>
<keyword evidence="3" id="KW-1185">Reference proteome</keyword>
<evidence type="ECO:0000313" key="2">
    <source>
        <dbReference type="EMBL" id="PMD44115.1"/>
    </source>
</evidence>
<dbReference type="EMBL" id="KZ613941">
    <property type="protein sequence ID" value="PMD44115.1"/>
    <property type="molecule type" value="Genomic_DNA"/>
</dbReference>
<evidence type="ECO:0000313" key="3">
    <source>
        <dbReference type="Proteomes" id="UP000235786"/>
    </source>
</evidence>
<reference evidence="2 3" key="1">
    <citation type="submission" date="2016-04" db="EMBL/GenBank/DDBJ databases">
        <title>A degradative enzymes factory behind the ericoid mycorrhizal symbiosis.</title>
        <authorList>
            <consortium name="DOE Joint Genome Institute"/>
            <person name="Martino E."/>
            <person name="Morin E."/>
            <person name="Grelet G."/>
            <person name="Kuo A."/>
            <person name="Kohler A."/>
            <person name="Daghino S."/>
            <person name="Barry K."/>
            <person name="Choi C."/>
            <person name="Cichocki N."/>
            <person name="Clum A."/>
            <person name="Copeland A."/>
            <person name="Hainaut M."/>
            <person name="Haridas S."/>
            <person name="Labutti K."/>
            <person name="Lindquist E."/>
            <person name="Lipzen A."/>
            <person name="Khouja H.-R."/>
            <person name="Murat C."/>
            <person name="Ohm R."/>
            <person name="Olson A."/>
            <person name="Spatafora J."/>
            <person name="Veneault-Fourrey C."/>
            <person name="Henrissat B."/>
            <person name="Grigoriev I."/>
            <person name="Martin F."/>
            <person name="Perotto S."/>
        </authorList>
    </citation>
    <scope>NUCLEOTIDE SEQUENCE [LARGE SCALE GENOMIC DNA]</scope>
    <source>
        <strain evidence="2 3">F</strain>
    </source>
</reference>